<keyword evidence="4" id="KW-1185">Reference proteome</keyword>
<dbReference type="Pfam" id="PF15625">
    <property type="entry name" value="CC2D2AN-C2"/>
    <property type="match status" value="1"/>
</dbReference>
<feature type="region of interest" description="Disordered" evidence="1">
    <location>
        <begin position="718"/>
        <end position="739"/>
    </location>
</feature>
<dbReference type="Gene3D" id="2.60.40.150">
    <property type="entry name" value="C2 domain"/>
    <property type="match status" value="1"/>
</dbReference>
<dbReference type="PROSITE" id="PS50004">
    <property type="entry name" value="C2"/>
    <property type="match status" value="1"/>
</dbReference>
<dbReference type="GO" id="GO:1905515">
    <property type="term" value="P:non-motile cilium assembly"/>
    <property type="evidence" value="ECO:0007669"/>
    <property type="project" value="TreeGrafter"/>
</dbReference>
<reference evidence="4" key="1">
    <citation type="submission" date="2013-09" db="EMBL/GenBank/DDBJ databases">
        <title>The Genome Sequence of Anopheles maculatus species B.</title>
        <authorList>
            <consortium name="The Broad Institute Genomics Platform"/>
            <person name="Neafsey D.E."/>
            <person name="Besansky N."/>
            <person name="Howell P."/>
            <person name="Walton C."/>
            <person name="Young S.K."/>
            <person name="Zeng Q."/>
            <person name="Gargeya S."/>
            <person name="Fitzgerald M."/>
            <person name="Haas B."/>
            <person name="Abouelleil A."/>
            <person name="Allen A.W."/>
            <person name="Alvarado L."/>
            <person name="Arachchi H.M."/>
            <person name="Berlin A.M."/>
            <person name="Chapman S.B."/>
            <person name="Gainer-Dewar J."/>
            <person name="Goldberg J."/>
            <person name="Griggs A."/>
            <person name="Gujja S."/>
            <person name="Hansen M."/>
            <person name="Howarth C."/>
            <person name="Imamovic A."/>
            <person name="Ireland A."/>
            <person name="Larimer J."/>
            <person name="McCowan C."/>
            <person name="Murphy C."/>
            <person name="Pearson M."/>
            <person name="Poon T.W."/>
            <person name="Priest M."/>
            <person name="Roberts A."/>
            <person name="Saif S."/>
            <person name="Shea T."/>
            <person name="Sisk P."/>
            <person name="Sykes S."/>
            <person name="Wortman J."/>
            <person name="Nusbaum C."/>
            <person name="Birren B."/>
        </authorList>
    </citation>
    <scope>NUCLEOTIDE SEQUENCE [LARGE SCALE GENOMIC DNA]</scope>
    <source>
        <strain evidence="4">maculatus3</strain>
    </source>
</reference>
<dbReference type="GO" id="GO:0035869">
    <property type="term" value="C:ciliary transition zone"/>
    <property type="evidence" value="ECO:0007669"/>
    <property type="project" value="TreeGrafter"/>
</dbReference>
<dbReference type="Proteomes" id="UP000075901">
    <property type="component" value="Unassembled WGS sequence"/>
</dbReference>
<dbReference type="InterPro" id="IPR035892">
    <property type="entry name" value="C2_domain_sf"/>
</dbReference>
<dbReference type="Pfam" id="PF24656">
    <property type="entry name" value="CEPT76_peptidase"/>
    <property type="match status" value="1"/>
</dbReference>
<evidence type="ECO:0000259" key="2">
    <source>
        <dbReference type="PROSITE" id="PS50004"/>
    </source>
</evidence>
<accession>A0A182SB44</accession>
<reference evidence="3" key="2">
    <citation type="submission" date="2020-05" db="UniProtKB">
        <authorList>
            <consortium name="EnsemblMetazoa"/>
        </authorList>
    </citation>
    <scope>IDENTIFICATION</scope>
    <source>
        <strain evidence="3">maculatus3</strain>
    </source>
</reference>
<evidence type="ECO:0000313" key="4">
    <source>
        <dbReference type="Proteomes" id="UP000075901"/>
    </source>
</evidence>
<dbReference type="Pfam" id="PF00168">
    <property type="entry name" value="C2"/>
    <property type="match status" value="1"/>
</dbReference>
<dbReference type="InterPro" id="IPR056290">
    <property type="entry name" value="CEPT76/DRC7_peptidase-like_dom"/>
</dbReference>
<feature type="region of interest" description="Disordered" evidence="1">
    <location>
        <begin position="214"/>
        <end position="234"/>
    </location>
</feature>
<protein>
    <submittedName>
        <fullName evidence="3">C2 domain-containing protein</fullName>
    </submittedName>
</protein>
<dbReference type="SUPFAM" id="SSF49562">
    <property type="entry name" value="C2 domain (Calcium/lipid-binding domain, CaLB)"/>
    <property type="match status" value="1"/>
</dbReference>
<feature type="compositionally biased region" description="Basic and acidic residues" evidence="1">
    <location>
        <begin position="55"/>
        <end position="69"/>
    </location>
</feature>
<feature type="region of interest" description="Disordered" evidence="1">
    <location>
        <begin position="136"/>
        <end position="160"/>
    </location>
</feature>
<evidence type="ECO:0000256" key="1">
    <source>
        <dbReference type="SAM" id="MobiDB-lite"/>
    </source>
</evidence>
<dbReference type="PANTHER" id="PTHR20837:SF0">
    <property type="entry name" value="COILED-COIL AND C2 DOMAIN-CONTAINING PROTEIN 2A"/>
    <property type="match status" value="1"/>
</dbReference>
<name>A0A182SB44_9DIPT</name>
<feature type="region of interest" description="Disordered" evidence="1">
    <location>
        <begin position="1"/>
        <end position="69"/>
    </location>
</feature>
<feature type="compositionally biased region" description="Basic and acidic residues" evidence="1">
    <location>
        <begin position="720"/>
        <end position="731"/>
    </location>
</feature>
<dbReference type="SMART" id="SM00239">
    <property type="entry name" value="C2"/>
    <property type="match status" value="1"/>
</dbReference>
<dbReference type="CDD" id="cd00030">
    <property type="entry name" value="C2"/>
    <property type="match status" value="1"/>
</dbReference>
<dbReference type="PANTHER" id="PTHR20837">
    <property type="entry name" value="CENTROSOMAL PROTEIN-RELATED"/>
    <property type="match status" value="1"/>
</dbReference>
<sequence>MNESAIPKSPKKRRARHRYRRRSSGKEISARGKPPASKTLAKVQISSPAGEPPVEAEREPKVRKSKLDPTFVQEEREVIASLERLNVATPGVNGETPKPSLHEIDRAIIFFTDTLPDEEFFDAEDTEPGAVLPLASTAEEIHKKTPSPRSSSSNEADTPTHLASSYFHTEEGSPVVVRWKTQKYTFCDEDLLYYQPARTIPESRAALEEVCVIDPNNTPGEDSEKEPPPTVDKPSVNLANKNRLMNRLLEEEQEEWFDATGDLVDFRCYLESKTRVRGFCSKTFVPFFVEPIPLAKTLDRLPMERTVKILIGRVHFDAHPSFEDVVRVRLRIEELYKQYYRIRKLNRKEILQTKLNELRARGTDDLEMHEREDEPIDTFQIKMARREYRNLVYQEIRTERLLAKQILELWEELKSKHQGACGLKMSVNSQDTDEERDGSEWQERYELELRETLEEEHELYLRDKQEYKAYLRDLAIEQQPDTTDPVPSMQKPRKPDTVKIKTEFRHLFDETFRAPGEPLVNIVLRRDPDGVTTDQCGHQFGRDLLFKMKLFIDGNHVASTKARHFQSDDRTMIDFNTSFSIKLTTKIPETIALHLYEKNRMMMKSLRAEIFLPLPGTEELYEDVESVDYQFSSGKPYSAQTYTNGTVELRIGWLEPSDGTFPSPSQRRTLPKRVIIPKELLRRWIDDRALENEDQPDADTDAALLRALREDDGEAVIATDHQDRRHSKDSIPAESDPEPEFHFNEDKLAFCSAEIIEQNERLILLSKRFQRSLKYRDAKFIPQTERELTIAASSKEDEEQMKIIDETLGTDPIDLQRHRGKRYLQKVYDIISNHCRVLNQDKVNNANLLVGGDQVPSFGSLSLAFLEIFGPRRPLKPSRRSPNSRASVRVSDVTRFKIIVTIVRAFGIPMRMEDYQGGSIGRRNSNMSSSNGRFSFRTSNVRPYIAASLKDRIFRTSTADGTAPTWNEQLEIPLDCSTDQIRKHLHIDLYDEYMEDLLEDDRTRPTEVYQRISSRWLGQLRIPISTIYLNQRLEGTFEIKTPPILFGYDRQMQDHQGGELVDNYGNPIGLIGSATSSGLPDMRELTHVTLFISLEPLIERPSLDTGSLECVEMERIKSRIYLWYEEYRHEFPARAIVPPMVTLLGGKRICATRLLGPLPIPFSIDELTESLIRRYVSLIPIHYSVDPCSQLNGIWLTNKEMLTMMCASPKDLGVLLACFYLQLGYEVWLIFGNSVLMGDTTFVLLLEGGEFYIIDPCSGKKYSSTDTYCPLNRIYLIVGQSNVWGNIQKENRVFLTQLDVRKSGYWRALFNRFHEPPVGCVQEIAFPFREALPAKELQRAIERKLMRKIASWRTYRKTVWNRYISDHLRSTLISLERDTCLETSTERHGETFSQMFISYKVNGFPINLPYNNLSTIVAHVKGTGIHLNSEATVEFGLGVYIKDYPCNVYSPLRGGPMVHTITAPVFTRQGRGSNPGGPPPRTQD</sequence>
<dbReference type="EnsemblMetazoa" id="AMAM003248-RA">
    <property type="protein sequence ID" value="AMAM003248-PA"/>
    <property type="gene ID" value="AMAM003248"/>
</dbReference>
<feature type="domain" description="C2" evidence="2">
    <location>
        <begin position="880"/>
        <end position="1037"/>
    </location>
</feature>
<feature type="compositionally biased region" description="Basic residues" evidence="1">
    <location>
        <begin position="9"/>
        <end position="23"/>
    </location>
</feature>
<dbReference type="InterPro" id="IPR000008">
    <property type="entry name" value="C2_dom"/>
</dbReference>
<organism evidence="3 4">
    <name type="scientific">Anopheles maculatus</name>
    <dbReference type="NCBI Taxonomy" id="74869"/>
    <lineage>
        <taxon>Eukaryota</taxon>
        <taxon>Metazoa</taxon>
        <taxon>Ecdysozoa</taxon>
        <taxon>Arthropoda</taxon>
        <taxon>Hexapoda</taxon>
        <taxon>Insecta</taxon>
        <taxon>Pterygota</taxon>
        <taxon>Neoptera</taxon>
        <taxon>Endopterygota</taxon>
        <taxon>Diptera</taxon>
        <taxon>Nematocera</taxon>
        <taxon>Culicoidea</taxon>
        <taxon>Culicidae</taxon>
        <taxon>Anophelinae</taxon>
        <taxon>Anopheles</taxon>
        <taxon>Anopheles maculatus group</taxon>
    </lineage>
</organism>
<evidence type="ECO:0000313" key="3">
    <source>
        <dbReference type="EnsemblMetazoa" id="AMAM003248-PA"/>
    </source>
</evidence>
<feature type="compositionally biased region" description="Polar residues" evidence="1">
    <location>
        <begin position="147"/>
        <end position="160"/>
    </location>
</feature>
<dbReference type="VEuPathDB" id="VectorBase:AMAM003248"/>
<dbReference type="GO" id="GO:1904491">
    <property type="term" value="P:protein localization to ciliary transition zone"/>
    <property type="evidence" value="ECO:0007669"/>
    <property type="project" value="TreeGrafter"/>
</dbReference>
<proteinExistence type="predicted"/>
<dbReference type="InterPro" id="IPR028928">
    <property type="entry name" value="CC2D2AN-C2"/>
</dbReference>
<dbReference type="InterPro" id="IPR052434">
    <property type="entry name" value="Tectonic-like_complex_comp"/>
</dbReference>